<comment type="similarity">
    <text evidence="1">Belongs to the helicase family.</text>
</comment>
<dbReference type="InterPro" id="IPR010285">
    <property type="entry name" value="DNA_helicase_pif1-like_DEAD"/>
</dbReference>
<comment type="caution">
    <text evidence="3">The sequence shown here is derived from an EMBL/GenBank/DDBJ whole genome shotgun (WGS) entry which is preliminary data.</text>
</comment>
<dbReference type="AlphaFoldDB" id="A0A8X6SGP7"/>
<dbReference type="Pfam" id="PF05970">
    <property type="entry name" value="PIF1"/>
    <property type="match status" value="1"/>
</dbReference>
<accession>A0A8X6SGP7</accession>
<keyword evidence="1" id="KW-0227">DNA damage</keyword>
<evidence type="ECO:0000313" key="4">
    <source>
        <dbReference type="Proteomes" id="UP000887159"/>
    </source>
</evidence>
<feature type="domain" description="DNA helicase Pif1-like DEAD-box helicase" evidence="2">
    <location>
        <begin position="143"/>
        <end position="265"/>
    </location>
</feature>
<gene>
    <name evidence="3" type="primary">SFRICE_040841</name>
    <name evidence="3" type="ORF">TNCV_4958721</name>
</gene>
<dbReference type="Proteomes" id="UP000887159">
    <property type="component" value="Unassembled WGS sequence"/>
</dbReference>
<dbReference type="EC" id="5.6.2.3" evidence="1"/>
<dbReference type="PANTHER" id="PTHR10492:SF57">
    <property type="entry name" value="ATP-DEPENDENT DNA HELICASE"/>
    <property type="match status" value="1"/>
</dbReference>
<dbReference type="GO" id="GO:0006281">
    <property type="term" value="P:DNA repair"/>
    <property type="evidence" value="ECO:0007669"/>
    <property type="project" value="UniProtKB-KW"/>
</dbReference>
<dbReference type="Gene3D" id="3.40.50.300">
    <property type="entry name" value="P-loop containing nucleotide triphosphate hydrolases"/>
    <property type="match status" value="1"/>
</dbReference>
<proteinExistence type="inferred from homology"/>
<reference evidence="3" key="1">
    <citation type="submission" date="2020-08" db="EMBL/GenBank/DDBJ databases">
        <title>Multicomponent nature underlies the extraordinary mechanical properties of spider dragline silk.</title>
        <authorList>
            <person name="Kono N."/>
            <person name="Nakamura H."/>
            <person name="Mori M."/>
            <person name="Yoshida Y."/>
            <person name="Ohtoshi R."/>
            <person name="Malay A.D."/>
            <person name="Moran D.A.P."/>
            <person name="Tomita M."/>
            <person name="Numata K."/>
            <person name="Arakawa K."/>
        </authorList>
    </citation>
    <scope>NUCLEOTIDE SEQUENCE</scope>
</reference>
<evidence type="ECO:0000313" key="3">
    <source>
        <dbReference type="EMBL" id="GFY13502.1"/>
    </source>
</evidence>
<name>A0A8X6SGP7_TRICX</name>
<comment type="catalytic activity">
    <reaction evidence="1">
        <text>ATP + H2O = ADP + phosphate + H(+)</text>
        <dbReference type="Rhea" id="RHEA:13065"/>
        <dbReference type="ChEBI" id="CHEBI:15377"/>
        <dbReference type="ChEBI" id="CHEBI:15378"/>
        <dbReference type="ChEBI" id="CHEBI:30616"/>
        <dbReference type="ChEBI" id="CHEBI:43474"/>
        <dbReference type="ChEBI" id="CHEBI:456216"/>
        <dbReference type="EC" id="5.6.2.3"/>
    </reaction>
</comment>
<organism evidence="3 4">
    <name type="scientific">Trichonephila clavipes</name>
    <name type="common">Golden silk orbweaver</name>
    <name type="synonym">Nephila clavipes</name>
    <dbReference type="NCBI Taxonomy" id="2585209"/>
    <lineage>
        <taxon>Eukaryota</taxon>
        <taxon>Metazoa</taxon>
        <taxon>Ecdysozoa</taxon>
        <taxon>Arthropoda</taxon>
        <taxon>Chelicerata</taxon>
        <taxon>Arachnida</taxon>
        <taxon>Araneae</taxon>
        <taxon>Araneomorphae</taxon>
        <taxon>Entelegynae</taxon>
        <taxon>Araneoidea</taxon>
        <taxon>Nephilidae</taxon>
        <taxon>Trichonephila</taxon>
    </lineage>
</organism>
<keyword evidence="1" id="KW-0234">DNA repair</keyword>
<keyword evidence="1" id="KW-0378">Hydrolase</keyword>
<keyword evidence="1 3" id="KW-0347">Helicase</keyword>
<dbReference type="InterPro" id="IPR027417">
    <property type="entry name" value="P-loop_NTPase"/>
</dbReference>
<protein>
    <recommendedName>
        <fullName evidence="1">ATP-dependent DNA helicase</fullName>
        <ecNumber evidence="1">5.6.2.3</ecNumber>
    </recommendedName>
</protein>
<dbReference type="GO" id="GO:0006310">
    <property type="term" value="P:DNA recombination"/>
    <property type="evidence" value="ECO:0007669"/>
    <property type="project" value="UniProtKB-KW"/>
</dbReference>
<keyword evidence="1" id="KW-0067">ATP-binding</keyword>
<evidence type="ECO:0000256" key="1">
    <source>
        <dbReference type="RuleBase" id="RU363044"/>
    </source>
</evidence>
<keyword evidence="1" id="KW-0547">Nucleotide-binding</keyword>
<dbReference type="GO" id="GO:0005524">
    <property type="term" value="F:ATP binding"/>
    <property type="evidence" value="ECO:0007669"/>
    <property type="project" value="UniProtKB-KW"/>
</dbReference>
<dbReference type="GO" id="GO:0043139">
    <property type="term" value="F:5'-3' DNA helicase activity"/>
    <property type="evidence" value="ECO:0007669"/>
    <property type="project" value="UniProtKB-EC"/>
</dbReference>
<keyword evidence="4" id="KW-1185">Reference proteome</keyword>
<dbReference type="SUPFAM" id="SSF52540">
    <property type="entry name" value="P-loop containing nucleoside triphosphate hydrolases"/>
    <property type="match status" value="1"/>
</dbReference>
<sequence length="265" mass="30130">MANSYGHWSSGSVSRIHTTGPASIPRLGFDIINFIKIQRIKWAGHVIKISEDRTTRKVFNAQPIGTRRKGRPNHRWIDGLEKDLLDLRTRKWRTLAERRLACGKGFLRRPRSTLGCHGTEEGGMFRNFVIYFLRPRTYLLTQTGQTQNHIALAIASSGIAATLYLMVDAKVPLNFHANPDAMCNMMKHSEMAEILRKCKIIIWDECTMCHKHSLEALDRTLKDIKNNTRLFGGALLLLSGDFRQTLPVIPRATYADEINACLKES</sequence>
<keyword evidence="1" id="KW-0233">DNA recombination</keyword>
<dbReference type="EMBL" id="BMAU01021323">
    <property type="protein sequence ID" value="GFY13502.1"/>
    <property type="molecule type" value="Genomic_DNA"/>
</dbReference>
<dbReference type="PANTHER" id="PTHR10492">
    <property type="match status" value="1"/>
</dbReference>
<dbReference type="GO" id="GO:0000723">
    <property type="term" value="P:telomere maintenance"/>
    <property type="evidence" value="ECO:0007669"/>
    <property type="project" value="InterPro"/>
</dbReference>
<dbReference type="GO" id="GO:0016787">
    <property type="term" value="F:hydrolase activity"/>
    <property type="evidence" value="ECO:0007669"/>
    <property type="project" value="UniProtKB-KW"/>
</dbReference>
<evidence type="ECO:0000259" key="2">
    <source>
        <dbReference type="Pfam" id="PF05970"/>
    </source>
</evidence>
<comment type="cofactor">
    <cofactor evidence="1">
        <name>Mg(2+)</name>
        <dbReference type="ChEBI" id="CHEBI:18420"/>
    </cofactor>
</comment>